<protein>
    <recommendedName>
        <fullName evidence="3">DUF3405 domain-containing protein</fullName>
    </recommendedName>
</protein>
<evidence type="ECO:0000313" key="2">
    <source>
        <dbReference type="Proteomes" id="UP000036520"/>
    </source>
</evidence>
<dbReference type="Proteomes" id="UP000036520">
    <property type="component" value="Chromosome"/>
</dbReference>
<reference evidence="1 2" key="1">
    <citation type="submission" date="2015-07" db="EMBL/GenBank/DDBJ databases">
        <authorList>
            <person name="Kim K.M."/>
        </authorList>
    </citation>
    <scope>NUCLEOTIDE SEQUENCE [LARGE SCALE GENOMIC DNA]</scope>
    <source>
        <strain evidence="1 2">KCTC 12363</strain>
    </source>
</reference>
<proteinExistence type="predicted"/>
<dbReference type="RefSeq" id="WP_048643104.1">
    <property type="nucleotide sequence ID" value="NZ_CP012040.1"/>
</dbReference>
<dbReference type="EMBL" id="CP012040">
    <property type="protein sequence ID" value="AKP52938.1"/>
    <property type="molecule type" value="Genomic_DNA"/>
</dbReference>
<dbReference type="KEGG" id="camu:CA2015_3558"/>
<dbReference type="STRING" id="320787.CA2015_3558"/>
<evidence type="ECO:0000313" key="1">
    <source>
        <dbReference type="EMBL" id="AKP52938.1"/>
    </source>
</evidence>
<dbReference type="OrthoDB" id="7943907at2"/>
<sequence length="265" mass="31001">MGKNTSLKQSFLILTNKTSLPLIQKYHKLFTATQNMGDTVVLYHLLGDNSNPNLEDVNTHIFDDEVLSSLNYFPLGFTLVPGSNHFPLLKFYLSHPHYDYYWCIEDDVEFSGDWKSFFEDFSSIDTDFISSHIRRYKEEPEWPWWPTLAHPYTVIPQEQRIRSFNPIYRISRQALELLHKALLSKWCGHHEVLIPTLLYESGFSIQDFGGKGEFVPEGLENKFYSENTPNKRGILSDGTMRWRPVFEKTGNLKNKLYHPVKITDE</sequence>
<organism evidence="1 2">
    <name type="scientific">Cyclobacterium amurskyense</name>
    <dbReference type="NCBI Taxonomy" id="320787"/>
    <lineage>
        <taxon>Bacteria</taxon>
        <taxon>Pseudomonadati</taxon>
        <taxon>Bacteroidota</taxon>
        <taxon>Cytophagia</taxon>
        <taxon>Cytophagales</taxon>
        <taxon>Cyclobacteriaceae</taxon>
        <taxon>Cyclobacterium</taxon>
    </lineage>
</organism>
<gene>
    <name evidence="1" type="ORF">CA2015_3558</name>
</gene>
<dbReference type="PATRIC" id="fig|320787.5.peg.3895"/>
<accession>A0A0H4PJ12</accession>
<evidence type="ECO:0008006" key="3">
    <source>
        <dbReference type="Google" id="ProtNLM"/>
    </source>
</evidence>
<dbReference type="AlphaFoldDB" id="A0A0H4PJ12"/>
<name>A0A0H4PJ12_9BACT</name>
<keyword evidence="2" id="KW-1185">Reference proteome</keyword>